<reference evidence="2 3" key="1">
    <citation type="submission" date="2015-07" db="EMBL/GenBank/DDBJ databases">
        <title>Draft Genome Sequence of Komagataeibacter intermedius Strain AF2, Isolated from Kombucha Tea.</title>
        <authorList>
            <person name="Santos R.A."/>
            <person name="Berretta A.A."/>
            <person name="Barud H.S."/>
            <person name="Ribeiro S.J."/>
            <person name="Gonzalez-Garcia L.N."/>
            <person name="Zucchi T.D."/>
            <person name="Goldman G.H."/>
            <person name="Riano-Pachon D.M."/>
        </authorList>
    </citation>
    <scope>NUCLEOTIDE SEQUENCE [LARGE SCALE GENOMIC DNA]</scope>
    <source>
        <strain evidence="2 3">AF2</strain>
    </source>
</reference>
<evidence type="ECO:0000313" key="2">
    <source>
        <dbReference type="EMBL" id="KPH85360.1"/>
    </source>
</evidence>
<feature type="domain" description="Cell wall hydrolase SleB" evidence="1">
    <location>
        <begin position="34"/>
        <end position="145"/>
    </location>
</feature>
<sequence>MARRLPHLARGVRLMLDATAIDTAARTAWGEARGEGLCGMQAVLNVIGNRSAQPGWWGRDITSVCRAPWQFSCWNADDPNAGKIASLNQSDPQYRTAHELALQLVAGTLVDLTDGADSYYRHGSPVPIWALPRFFIKTIGHHDFYRIGLHGDGA</sequence>
<dbReference type="InterPro" id="IPR042047">
    <property type="entry name" value="SleB_dom1"/>
</dbReference>
<dbReference type="GO" id="GO:0016787">
    <property type="term" value="F:hydrolase activity"/>
    <property type="evidence" value="ECO:0007669"/>
    <property type="project" value="InterPro"/>
</dbReference>
<protein>
    <recommendedName>
        <fullName evidence="1">Cell wall hydrolase SleB domain-containing protein</fullName>
    </recommendedName>
</protein>
<evidence type="ECO:0000313" key="3">
    <source>
        <dbReference type="Proteomes" id="UP000031553"/>
    </source>
</evidence>
<gene>
    <name evidence="2" type="ORF">GLUCOINTEAF2_0201247</name>
</gene>
<accession>A0A0N1FIM8</accession>
<evidence type="ECO:0000259" key="1">
    <source>
        <dbReference type="Pfam" id="PF07486"/>
    </source>
</evidence>
<name>A0A0N1FIM8_9PROT</name>
<proteinExistence type="predicted"/>
<comment type="caution">
    <text evidence="2">The sequence shown here is derived from an EMBL/GenBank/DDBJ whole genome shotgun (WGS) entry which is preliminary data.</text>
</comment>
<dbReference type="Pfam" id="PF07486">
    <property type="entry name" value="Hydrolase_2"/>
    <property type="match status" value="1"/>
</dbReference>
<dbReference type="Gene3D" id="1.10.10.2520">
    <property type="entry name" value="Cell wall hydrolase SleB, domain 1"/>
    <property type="match status" value="1"/>
</dbReference>
<dbReference type="Proteomes" id="UP000031553">
    <property type="component" value="Unassembled WGS sequence"/>
</dbReference>
<organism evidence="2 3">
    <name type="scientific">Komagataeibacter intermedius AF2</name>
    <dbReference type="NCBI Taxonomy" id="1458464"/>
    <lineage>
        <taxon>Bacteria</taxon>
        <taxon>Pseudomonadati</taxon>
        <taxon>Pseudomonadota</taxon>
        <taxon>Alphaproteobacteria</taxon>
        <taxon>Acetobacterales</taxon>
        <taxon>Acetobacteraceae</taxon>
        <taxon>Komagataeibacter</taxon>
    </lineage>
</organism>
<dbReference type="InterPro" id="IPR011105">
    <property type="entry name" value="Cell_wall_hydrolase_SleB"/>
</dbReference>
<dbReference type="AlphaFoldDB" id="A0A0N1FIM8"/>
<dbReference type="EMBL" id="JUFX02000247">
    <property type="protein sequence ID" value="KPH85360.1"/>
    <property type="molecule type" value="Genomic_DNA"/>
</dbReference>
<dbReference type="RefSeq" id="WP_235721311.1">
    <property type="nucleotide sequence ID" value="NZ_JUFX02000247.1"/>
</dbReference>